<organism evidence="1 2">
    <name type="scientific">Elysia crispata</name>
    <name type="common">lettuce slug</name>
    <dbReference type="NCBI Taxonomy" id="231223"/>
    <lineage>
        <taxon>Eukaryota</taxon>
        <taxon>Metazoa</taxon>
        <taxon>Spiralia</taxon>
        <taxon>Lophotrochozoa</taxon>
        <taxon>Mollusca</taxon>
        <taxon>Gastropoda</taxon>
        <taxon>Heterobranchia</taxon>
        <taxon>Euthyneura</taxon>
        <taxon>Panpulmonata</taxon>
        <taxon>Sacoglossa</taxon>
        <taxon>Placobranchoidea</taxon>
        <taxon>Plakobranchidae</taxon>
        <taxon>Elysia</taxon>
    </lineage>
</organism>
<keyword evidence="2" id="KW-1185">Reference proteome</keyword>
<accession>A0AAE1A043</accession>
<name>A0AAE1A043_9GAST</name>
<evidence type="ECO:0000313" key="1">
    <source>
        <dbReference type="EMBL" id="KAK3778488.1"/>
    </source>
</evidence>
<protein>
    <submittedName>
        <fullName evidence="1">Uncharacterized protein</fullName>
    </submittedName>
</protein>
<dbReference type="Proteomes" id="UP001283361">
    <property type="component" value="Unassembled WGS sequence"/>
</dbReference>
<proteinExistence type="predicted"/>
<dbReference type="EMBL" id="JAWDGP010002933">
    <property type="protein sequence ID" value="KAK3778488.1"/>
    <property type="molecule type" value="Genomic_DNA"/>
</dbReference>
<evidence type="ECO:0000313" key="2">
    <source>
        <dbReference type="Proteomes" id="UP001283361"/>
    </source>
</evidence>
<feature type="non-terminal residue" evidence="1">
    <location>
        <position position="1"/>
    </location>
</feature>
<gene>
    <name evidence="1" type="ORF">RRG08_005772</name>
</gene>
<sequence length="124" mass="14350">TKNKQDPFLSTLIHIKAIARHRPANSEEQARLNNCSYVYNVRVRRQDQFQPEVVCHKAFLLLFGITNHRVQSIKQALVFSDVPFNNYDSDKEPLAILKTIRLKGGEQLQHSNHQGKIEAYDFTC</sequence>
<reference evidence="1" key="1">
    <citation type="journal article" date="2023" name="G3 (Bethesda)">
        <title>A reference genome for the long-term kleptoplast-retaining sea slug Elysia crispata morphotype clarki.</title>
        <authorList>
            <person name="Eastman K.E."/>
            <person name="Pendleton A.L."/>
            <person name="Shaikh M.A."/>
            <person name="Suttiyut T."/>
            <person name="Ogas R."/>
            <person name="Tomko P."/>
            <person name="Gavelis G."/>
            <person name="Widhalm J.R."/>
            <person name="Wisecaver J.H."/>
        </authorList>
    </citation>
    <scope>NUCLEOTIDE SEQUENCE</scope>
    <source>
        <strain evidence="1">ECLA1</strain>
    </source>
</reference>
<dbReference type="AlphaFoldDB" id="A0AAE1A043"/>
<comment type="caution">
    <text evidence="1">The sequence shown here is derived from an EMBL/GenBank/DDBJ whole genome shotgun (WGS) entry which is preliminary data.</text>
</comment>